<dbReference type="InterPro" id="IPR036179">
    <property type="entry name" value="Ig-like_dom_sf"/>
</dbReference>
<feature type="domain" description="Fibronectin type-III" evidence="7">
    <location>
        <begin position="429"/>
        <end position="523"/>
    </location>
</feature>
<dbReference type="AlphaFoldDB" id="A0A2B4RYZ9"/>
<dbReference type="EMBL" id="LSMT01000255">
    <property type="protein sequence ID" value="PFX22013.1"/>
    <property type="molecule type" value="Genomic_DNA"/>
</dbReference>
<proteinExistence type="predicted"/>
<keyword evidence="4" id="KW-0472">Membrane</keyword>
<keyword evidence="4" id="KW-1133">Transmembrane helix</keyword>
<dbReference type="PANTHER" id="PTHR13817">
    <property type="entry name" value="TITIN"/>
    <property type="match status" value="1"/>
</dbReference>
<dbReference type="OrthoDB" id="5981765at2759"/>
<keyword evidence="3" id="KW-0393">Immunoglobulin domain</keyword>
<dbReference type="PANTHER" id="PTHR13817:SF166">
    <property type="entry name" value="NEURONAL IGCAM-RELATED"/>
    <property type="match status" value="1"/>
</dbReference>
<evidence type="ECO:0000313" key="9">
    <source>
        <dbReference type="Proteomes" id="UP000225706"/>
    </source>
</evidence>
<dbReference type="SUPFAM" id="SSF48726">
    <property type="entry name" value="Immunoglobulin"/>
    <property type="match status" value="2"/>
</dbReference>
<dbReference type="Gene3D" id="2.60.40.10">
    <property type="entry name" value="Immunoglobulins"/>
    <property type="match status" value="7"/>
</dbReference>
<feature type="transmembrane region" description="Helical" evidence="4">
    <location>
        <begin position="790"/>
        <end position="813"/>
    </location>
</feature>
<feature type="domain" description="Fibronectin type-III" evidence="7">
    <location>
        <begin position="334"/>
        <end position="428"/>
    </location>
</feature>
<protein>
    <submittedName>
        <fullName evidence="8">Neural cell adhesion molecule 2</fullName>
    </submittedName>
</protein>
<dbReference type="Proteomes" id="UP000225706">
    <property type="component" value="Unassembled WGS sequence"/>
</dbReference>
<dbReference type="InterPro" id="IPR003598">
    <property type="entry name" value="Ig_sub2"/>
</dbReference>
<feature type="domain" description="Ig-like" evidence="6">
    <location>
        <begin position="243"/>
        <end position="330"/>
    </location>
</feature>
<comment type="caution">
    <text evidence="8">The sequence shown here is derived from an EMBL/GenBank/DDBJ whole genome shotgun (WGS) entry which is preliminary data.</text>
</comment>
<feature type="signal peptide" evidence="5">
    <location>
        <begin position="1"/>
        <end position="23"/>
    </location>
</feature>
<reference evidence="9" key="1">
    <citation type="journal article" date="2017" name="bioRxiv">
        <title>Comparative analysis of the genomes of Stylophora pistillata and Acropora digitifera provides evidence for extensive differences between species of corals.</title>
        <authorList>
            <person name="Voolstra C.R."/>
            <person name="Li Y."/>
            <person name="Liew Y.J."/>
            <person name="Baumgarten S."/>
            <person name="Zoccola D."/>
            <person name="Flot J.-F."/>
            <person name="Tambutte S."/>
            <person name="Allemand D."/>
            <person name="Aranda M."/>
        </authorList>
    </citation>
    <scope>NUCLEOTIDE SEQUENCE [LARGE SCALE GENOMIC DNA]</scope>
</reference>
<dbReference type="SMART" id="SM00060">
    <property type="entry name" value="FN3"/>
    <property type="match status" value="4"/>
</dbReference>
<evidence type="ECO:0000256" key="1">
    <source>
        <dbReference type="ARBA" id="ARBA00022737"/>
    </source>
</evidence>
<evidence type="ECO:0000256" key="2">
    <source>
        <dbReference type="ARBA" id="ARBA00023157"/>
    </source>
</evidence>
<dbReference type="Pfam" id="PF13927">
    <property type="entry name" value="Ig_3"/>
    <property type="match status" value="2"/>
</dbReference>
<organism evidence="8 9">
    <name type="scientific">Stylophora pistillata</name>
    <name type="common">Smooth cauliflower coral</name>
    <dbReference type="NCBI Taxonomy" id="50429"/>
    <lineage>
        <taxon>Eukaryota</taxon>
        <taxon>Metazoa</taxon>
        <taxon>Cnidaria</taxon>
        <taxon>Anthozoa</taxon>
        <taxon>Hexacorallia</taxon>
        <taxon>Scleractinia</taxon>
        <taxon>Astrocoeniina</taxon>
        <taxon>Pocilloporidae</taxon>
        <taxon>Stylophora</taxon>
    </lineage>
</organism>
<accession>A0A2B4RYZ9</accession>
<evidence type="ECO:0000259" key="6">
    <source>
        <dbReference type="PROSITE" id="PS50835"/>
    </source>
</evidence>
<feature type="chain" id="PRO_5012586490" evidence="5">
    <location>
        <begin position="24"/>
        <end position="940"/>
    </location>
</feature>
<evidence type="ECO:0000259" key="7">
    <source>
        <dbReference type="PROSITE" id="PS50853"/>
    </source>
</evidence>
<evidence type="ECO:0000256" key="3">
    <source>
        <dbReference type="ARBA" id="ARBA00023319"/>
    </source>
</evidence>
<dbReference type="FunFam" id="2.60.40.10:FF:000032">
    <property type="entry name" value="palladin isoform X1"/>
    <property type="match status" value="1"/>
</dbReference>
<dbReference type="Pfam" id="PF00041">
    <property type="entry name" value="fn3"/>
    <property type="match status" value="1"/>
</dbReference>
<dbReference type="InterPro" id="IPR036116">
    <property type="entry name" value="FN3_sf"/>
</dbReference>
<feature type="domain" description="Ig-like" evidence="6">
    <location>
        <begin position="156"/>
        <end position="237"/>
    </location>
</feature>
<evidence type="ECO:0000256" key="4">
    <source>
        <dbReference type="SAM" id="Phobius"/>
    </source>
</evidence>
<feature type="domain" description="Fibronectin type-III" evidence="7">
    <location>
        <begin position="629"/>
        <end position="731"/>
    </location>
</feature>
<keyword evidence="2" id="KW-1015">Disulfide bond</keyword>
<feature type="domain" description="Fibronectin type-III" evidence="7">
    <location>
        <begin position="524"/>
        <end position="626"/>
    </location>
</feature>
<dbReference type="SUPFAM" id="SSF49265">
    <property type="entry name" value="Fibronectin type III"/>
    <property type="match status" value="2"/>
</dbReference>
<keyword evidence="5" id="KW-0732">Signal</keyword>
<dbReference type="CDD" id="cd00063">
    <property type="entry name" value="FN3"/>
    <property type="match status" value="3"/>
</dbReference>
<evidence type="ECO:0000256" key="5">
    <source>
        <dbReference type="SAM" id="SignalP"/>
    </source>
</evidence>
<sequence>MSSPAVVQVIAFFCLLCSRLTVSQAPGTKFTKEPPGTVFASLSSNAIFSWEFSFGTTQDWRNFEKIVWGKTDADQIENKYITIPRSGITAVNPALSDSFQSRLNWTGNISQNGCQMQFILKNVTKLDETRTYGCTAVVLGQDYRSGPIKLAVVIPPTIIRRSNETIDVEEGVNVTLHCDAIGDPTPSVLWIKDGKTPQNGTFTSTLQIPKIELRDAGTYVCTAANRAGFVSYSVQVRVIRYKPYVNKTATTDPLIKSWINHTTTLKCAVNANPSANFTWLKHGRPIIAGINFTHGMSTLTLIPKAMGDFGSYSCKAGNNKGTMVYNITVERLYLPGPPVVNKFTSDVLSVNVSWKAPRDDSDGGIFDYKITLLKSNSRMIQQHDGIKQTFFNFQNLKQNRSYIVLLQARNIVGYGESSNGTVRTLAADPPDPPDIKAKSGVLALNITWHSSIEDSKIEILDYTIKVIDGITHRQENQYTGIRSASLLIENLRRNRTYIVLIKARNEAGYGPFANISVVTLLPGPPDGPSISNISVAGKHCSLHWRTPYDGESPIKIYTVYLWVLTAAADGSPYKEYFSSWNTTEISSTLDLHWDRNYSVVISAWNKYGESLGLSVVERQFRIGKEPQGPPDAPSISNISVAGKHCSLPWRTPYDGESPIKIYTVYLWVLTAAADGSLYKEYFNSWNTTEISYALDLHWDRKYSVVISAWNKYGESLGLSLVERQFSIGKEPQERSTTTEPKAVVTLPDSTYFPTEGLSSSTVATTLTELPFITQELKGSSAKSESRKESFAYLLPLWIILLVLAVPITIFLSWKATRKMTRCRGQGGPGRRKVADFDRDREEGNAFSLTKMEKLKERRISKHYETLTEVLEVHDNDGRCMEEEKIIDIEEPVKDHHYVPGSVMTYDQINDEPLSPGSKQDWIDLTKDDGTETLRELPNAT</sequence>
<dbReference type="InterPro" id="IPR003599">
    <property type="entry name" value="Ig_sub"/>
</dbReference>
<evidence type="ECO:0000313" key="8">
    <source>
        <dbReference type="EMBL" id="PFX22013.1"/>
    </source>
</evidence>
<dbReference type="InterPro" id="IPR013783">
    <property type="entry name" value="Ig-like_fold"/>
</dbReference>
<dbReference type="InterPro" id="IPR003961">
    <property type="entry name" value="FN3_dom"/>
</dbReference>
<dbReference type="PROSITE" id="PS50835">
    <property type="entry name" value="IG_LIKE"/>
    <property type="match status" value="2"/>
</dbReference>
<keyword evidence="1" id="KW-0677">Repeat</keyword>
<dbReference type="InterPro" id="IPR007110">
    <property type="entry name" value="Ig-like_dom"/>
</dbReference>
<keyword evidence="9" id="KW-1185">Reference proteome</keyword>
<dbReference type="PROSITE" id="PS50853">
    <property type="entry name" value="FN3"/>
    <property type="match status" value="4"/>
</dbReference>
<name>A0A2B4RYZ9_STYPI</name>
<dbReference type="SMART" id="SM00409">
    <property type="entry name" value="IG"/>
    <property type="match status" value="3"/>
</dbReference>
<dbReference type="InterPro" id="IPR050964">
    <property type="entry name" value="Striated_Muscle_Regulatory"/>
</dbReference>
<keyword evidence="4" id="KW-0812">Transmembrane</keyword>
<dbReference type="STRING" id="50429.A0A2B4RYZ9"/>
<dbReference type="SMART" id="SM00408">
    <property type="entry name" value="IGc2"/>
    <property type="match status" value="2"/>
</dbReference>
<gene>
    <name evidence="8" type="primary">Ncam2</name>
    <name evidence="8" type="ORF">AWC38_SpisGene13481</name>
</gene>